<evidence type="ECO:0000313" key="2">
    <source>
        <dbReference type="EMBL" id="QSX08163.1"/>
    </source>
</evidence>
<dbReference type="Pfam" id="PF04205">
    <property type="entry name" value="FMN_bind"/>
    <property type="match status" value="1"/>
</dbReference>
<proteinExistence type="predicted"/>
<dbReference type="AlphaFoldDB" id="A0A974XH16"/>
<evidence type="ECO:0000313" key="3">
    <source>
        <dbReference type="Proteomes" id="UP000663499"/>
    </source>
</evidence>
<dbReference type="InterPro" id="IPR007329">
    <property type="entry name" value="FMN-bd"/>
</dbReference>
<dbReference type="KEGG" id="alka:J0B03_10215"/>
<dbReference type="Proteomes" id="UP000663499">
    <property type="component" value="Chromosome"/>
</dbReference>
<accession>A0A974XH16</accession>
<evidence type="ECO:0000259" key="1">
    <source>
        <dbReference type="SMART" id="SM00900"/>
    </source>
</evidence>
<gene>
    <name evidence="2" type="ORF">J0B03_10215</name>
</gene>
<dbReference type="SMART" id="SM00900">
    <property type="entry name" value="FMN_bind"/>
    <property type="match status" value="1"/>
</dbReference>
<dbReference type="GO" id="GO:0010181">
    <property type="term" value="F:FMN binding"/>
    <property type="evidence" value="ECO:0007669"/>
    <property type="project" value="InterPro"/>
</dbReference>
<protein>
    <submittedName>
        <fullName evidence="2">FMN-binding protein</fullName>
    </submittedName>
</protein>
<dbReference type="GO" id="GO:0016020">
    <property type="term" value="C:membrane"/>
    <property type="evidence" value="ECO:0007669"/>
    <property type="project" value="InterPro"/>
</dbReference>
<dbReference type="RefSeq" id="WP_207299505.1">
    <property type="nucleotide sequence ID" value="NZ_CP071444.1"/>
</dbReference>
<name>A0A974XH16_9FIRM</name>
<reference evidence="2" key="1">
    <citation type="submission" date="2021-03" db="EMBL/GenBank/DDBJ databases">
        <title>Alkalibacter marinus sp. nov., isolated from tidal flat sediment.</title>
        <authorList>
            <person name="Namirimu T."/>
            <person name="Yang J.-A."/>
            <person name="Yang S.-H."/>
            <person name="Kim Y.-J."/>
            <person name="Kwon K.K."/>
        </authorList>
    </citation>
    <scope>NUCLEOTIDE SEQUENCE</scope>
    <source>
        <strain evidence="2">ES005</strain>
    </source>
</reference>
<keyword evidence="3" id="KW-1185">Reference proteome</keyword>
<feature type="domain" description="FMN-binding" evidence="1">
    <location>
        <begin position="57"/>
        <end position="128"/>
    </location>
</feature>
<organism evidence="2 3">
    <name type="scientific">Alkalibacter rhizosphaerae</name>
    <dbReference type="NCBI Taxonomy" id="2815577"/>
    <lineage>
        <taxon>Bacteria</taxon>
        <taxon>Bacillati</taxon>
        <taxon>Bacillota</taxon>
        <taxon>Clostridia</taxon>
        <taxon>Eubacteriales</taxon>
        <taxon>Eubacteriaceae</taxon>
        <taxon>Alkalibacter</taxon>
    </lineage>
</organism>
<sequence length="129" mass="14196">MSVKKKLLIVVFVMAVVIFVAGQIAVDKIEKNFQSLKNDPVEEVDLTRIGDGTYPGSYEVFPVAVELTVEVENHRIIKVDILKHQNGQGEPAEDLADIMVEEQRIAVDDVTGATYSSLVIKKAVESALK</sequence>
<dbReference type="Gene3D" id="3.90.1010.20">
    <property type="match status" value="1"/>
</dbReference>
<dbReference type="EMBL" id="CP071444">
    <property type="protein sequence ID" value="QSX08163.1"/>
    <property type="molecule type" value="Genomic_DNA"/>
</dbReference>